<dbReference type="EMBL" id="CP014228">
    <property type="protein sequence ID" value="AMD87943.1"/>
    <property type="molecule type" value="Genomic_DNA"/>
</dbReference>
<keyword evidence="4 8" id="KW-0276">Fatty acid metabolism</keyword>
<keyword evidence="1 8" id="KW-0444">Lipid biosynthesis</keyword>
<comment type="catalytic activity">
    <reaction evidence="8">
        <text>apo-[ACP] + CoA = holo-[ACP] + adenosine 3',5'-bisphosphate + H(+)</text>
        <dbReference type="Rhea" id="RHEA:12068"/>
        <dbReference type="Rhea" id="RHEA-COMP:9685"/>
        <dbReference type="Rhea" id="RHEA-COMP:9690"/>
        <dbReference type="ChEBI" id="CHEBI:15378"/>
        <dbReference type="ChEBI" id="CHEBI:29999"/>
        <dbReference type="ChEBI" id="CHEBI:57287"/>
        <dbReference type="ChEBI" id="CHEBI:58343"/>
        <dbReference type="ChEBI" id="CHEBI:64479"/>
        <dbReference type="EC" id="2.7.8.7"/>
    </reaction>
</comment>
<keyword evidence="2 8" id="KW-0808">Transferase</keyword>
<evidence type="ECO:0000259" key="9">
    <source>
        <dbReference type="Pfam" id="PF01648"/>
    </source>
</evidence>
<name>A0A0X8JGG4_ACTRD</name>
<dbReference type="Gene3D" id="3.90.470.20">
    <property type="entry name" value="4'-phosphopantetheinyl transferase domain"/>
    <property type="match status" value="1"/>
</dbReference>
<sequence>MSSSEPRPPAVPEVPVGAAVLGTGVDLVHVPGLARQLTIPGTVFAERTFTPRELRDARRRADESGSLQAEHLAGRWAAKEAVIKAWSAAHNALAGGAVPPVMAAEAVDWCDIELVTDRWGRPSIRLSGAVAEAVEASLGPGAAEGVRWPVSVSHDGDYAVAVVLVTARP</sequence>
<keyword evidence="6 8" id="KW-0443">Lipid metabolism</keyword>
<dbReference type="EC" id="2.7.8.7" evidence="8"/>
<evidence type="ECO:0000256" key="5">
    <source>
        <dbReference type="ARBA" id="ARBA00022842"/>
    </source>
</evidence>
<dbReference type="OrthoDB" id="517356at2"/>
<dbReference type="GO" id="GO:0005737">
    <property type="term" value="C:cytoplasm"/>
    <property type="evidence" value="ECO:0007669"/>
    <property type="project" value="UniProtKB-SubCell"/>
</dbReference>
<dbReference type="InterPro" id="IPR004568">
    <property type="entry name" value="Ppantetheine-prot_Trfase_dom"/>
</dbReference>
<dbReference type="HAMAP" id="MF_00101">
    <property type="entry name" value="AcpS"/>
    <property type="match status" value="1"/>
</dbReference>
<dbReference type="GO" id="GO:0000287">
    <property type="term" value="F:magnesium ion binding"/>
    <property type="evidence" value="ECO:0007669"/>
    <property type="project" value="UniProtKB-UniRule"/>
</dbReference>
<keyword evidence="7 8" id="KW-0275">Fatty acid biosynthesis</keyword>
<dbReference type="InterPro" id="IPR002582">
    <property type="entry name" value="ACPS"/>
</dbReference>
<dbReference type="NCBIfam" id="TIGR00556">
    <property type="entry name" value="pantethn_trn"/>
    <property type="match status" value="1"/>
</dbReference>
<comment type="similarity">
    <text evidence="8">Belongs to the P-Pant transferase superfamily. AcpS family.</text>
</comment>
<keyword evidence="3 8" id="KW-0479">Metal-binding</keyword>
<dbReference type="STRING" id="111015.AXF14_10605"/>
<feature type="domain" description="4'-phosphopantetheinyl transferase" evidence="9">
    <location>
        <begin position="23"/>
        <end position="131"/>
    </location>
</feature>
<evidence type="ECO:0000313" key="11">
    <source>
        <dbReference type="Proteomes" id="UP000065220"/>
    </source>
</evidence>
<comment type="cofactor">
    <cofactor evidence="8">
        <name>Mg(2+)</name>
        <dbReference type="ChEBI" id="CHEBI:18420"/>
    </cofactor>
</comment>
<dbReference type="AlphaFoldDB" id="A0A0X8JGG4"/>
<reference evidence="11" key="1">
    <citation type="submission" date="2016-02" db="EMBL/GenBank/DDBJ databases">
        <authorList>
            <person name="Holder M.E."/>
            <person name="Ajami N.J."/>
            <person name="Petrosino J.F."/>
        </authorList>
    </citation>
    <scope>NUCLEOTIDE SEQUENCE [LARGE SCALE GENOMIC DNA]</scope>
    <source>
        <strain evidence="11">CCUG 36733</strain>
    </source>
</reference>
<evidence type="ECO:0000256" key="7">
    <source>
        <dbReference type="ARBA" id="ARBA00023160"/>
    </source>
</evidence>
<comment type="subcellular location">
    <subcellularLocation>
        <location evidence="8">Cytoplasm</location>
    </subcellularLocation>
</comment>
<evidence type="ECO:0000256" key="8">
    <source>
        <dbReference type="HAMAP-Rule" id="MF_00101"/>
    </source>
</evidence>
<dbReference type="RefSeq" id="WP_067943088.1">
    <property type="nucleotide sequence ID" value="NZ_CAUHMM010000021.1"/>
</dbReference>
<dbReference type="InterPro" id="IPR037143">
    <property type="entry name" value="4-PPantetheinyl_Trfase_dom_sf"/>
</dbReference>
<keyword evidence="11" id="KW-1185">Reference proteome</keyword>
<evidence type="ECO:0000313" key="10">
    <source>
        <dbReference type="EMBL" id="AMD87943.1"/>
    </source>
</evidence>
<dbReference type="InterPro" id="IPR008278">
    <property type="entry name" value="4-PPantetheinyl_Trfase_dom"/>
</dbReference>
<evidence type="ECO:0000256" key="1">
    <source>
        <dbReference type="ARBA" id="ARBA00022516"/>
    </source>
</evidence>
<dbReference type="GO" id="GO:0006633">
    <property type="term" value="P:fatty acid biosynthetic process"/>
    <property type="evidence" value="ECO:0007669"/>
    <property type="project" value="UniProtKB-UniRule"/>
</dbReference>
<dbReference type="KEGG" id="ard:AXF14_10605"/>
<keyword evidence="5 8" id="KW-0460">Magnesium</keyword>
<gene>
    <name evidence="8" type="primary">acpS</name>
    <name evidence="10" type="ORF">AXF14_10605</name>
</gene>
<protein>
    <recommendedName>
        <fullName evidence="8">Holo-[acyl-carrier-protein] synthase</fullName>
        <shortName evidence="8">Holo-ACP synthase</shortName>
        <ecNumber evidence="8">2.7.8.7</ecNumber>
    </recommendedName>
    <alternativeName>
        <fullName evidence="8">4'-phosphopantetheinyl transferase AcpS</fullName>
    </alternativeName>
</protein>
<dbReference type="SUPFAM" id="SSF56214">
    <property type="entry name" value="4'-phosphopantetheinyl transferase"/>
    <property type="match status" value="1"/>
</dbReference>
<dbReference type="GO" id="GO:0008897">
    <property type="term" value="F:holo-[acyl-carrier-protein] synthase activity"/>
    <property type="evidence" value="ECO:0007669"/>
    <property type="project" value="UniProtKB-UniRule"/>
</dbReference>
<accession>A0A0X8JGG4</accession>
<feature type="binding site" evidence="8">
    <location>
        <position position="80"/>
    </location>
    <ligand>
        <name>Mg(2+)</name>
        <dbReference type="ChEBI" id="CHEBI:18420"/>
    </ligand>
</feature>
<organism evidence="10 11">
    <name type="scientific">Actinomyces radicidentis</name>
    <dbReference type="NCBI Taxonomy" id="111015"/>
    <lineage>
        <taxon>Bacteria</taxon>
        <taxon>Bacillati</taxon>
        <taxon>Actinomycetota</taxon>
        <taxon>Actinomycetes</taxon>
        <taxon>Actinomycetales</taxon>
        <taxon>Actinomycetaceae</taxon>
        <taxon>Actinomyces</taxon>
    </lineage>
</organism>
<dbReference type="NCBIfam" id="NF000831">
    <property type="entry name" value="PRK00070.3-1"/>
    <property type="match status" value="1"/>
</dbReference>
<evidence type="ECO:0000256" key="2">
    <source>
        <dbReference type="ARBA" id="ARBA00022679"/>
    </source>
</evidence>
<keyword evidence="8" id="KW-0963">Cytoplasm</keyword>
<dbReference type="Pfam" id="PF01648">
    <property type="entry name" value="ACPS"/>
    <property type="match status" value="1"/>
</dbReference>
<evidence type="ECO:0000256" key="3">
    <source>
        <dbReference type="ARBA" id="ARBA00022723"/>
    </source>
</evidence>
<feature type="binding site" evidence="8">
    <location>
        <position position="26"/>
    </location>
    <ligand>
        <name>Mg(2+)</name>
        <dbReference type="ChEBI" id="CHEBI:18420"/>
    </ligand>
</feature>
<evidence type="ECO:0000256" key="6">
    <source>
        <dbReference type="ARBA" id="ARBA00023098"/>
    </source>
</evidence>
<proteinExistence type="inferred from homology"/>
<comment type="function">
    <text evidence="8">Transfers the 4'-phosphopantetheine moiety from coenzyme A to a Ser of acyl-carrier-protein.</text>
</comment>
<evidence type="ECO:0000256" key="4">
    <source>
        <dbReference type="ARBA" id="ARBA00022832"/>
    </source>
</evidence>
<dbReference type="Proteomes" id="UP000065220">
    <property type="component" value="Chromosome"/>
</dbReference>